<dbReference type="InterPro" id="IPR000713">
    <property type="entry name" value="Mur_ligase_N"/>
</dbReference>
<organism evidence="17 18">
    <name type="scientific">Fusibacter paucivorans</name>
    <dbReference type="NCBI Taxonomy" id="76009"/>
    <lineage>
        <taxon>Bacteria</taxon>
        <taxon>Bacillati</taxon>
        <taxon>Bacillota</taxon>
        <taxon>Clostridia</taxon>
        <taxon>Eubacteriales</taxon>
        <taxon>Eubacteriales Family XII. Incertae Sedis</taxon>
        <taxon>Fusibacter</taxon>
    </lineage>
</organism>
<evidence type="ECO:0000256" key="9">
    <source>
        <dbReference type="ARBA" id="ARBA00022984"/>
    </source>
</evidence>
<evidence type="ECO:0000256" key="11">
    <source>
        <dbReference type="ARBA" id="ARBA00023316"/>
    </source>
</evidence>
<keyword evidence="3 12" id="KW-0963">Cytoplasm</keyword>
<proteinExistence type="inferred from homology"/>
<evidence type="ECO:0000259" key="15">
    <source>
        <dbReference type="Pfam" id="PF02875"/>
    </source>
</evidence>
<dbReference type="Pfam" id="PF02875">
    <property type="entry name" value="Mur_ligase_C"/>
    <property type="match status" value="1"/>
</dbReference>
<keyword evidence="4 12" id="KW-0436">Ligase</keyword>
<dbReference type="InterPro" id="IPR005761">
    <property type="entry name" value="UDP-N-AcMur-Glu-dNH2Pim_ligase"/>
</dbReference>
<evidence type="ECO:0000256" key="4">
    <source>
        <dbReference type="ARBA" id="ARBA00022598"/>
    </source>
</evidence>
<keyword evidence="18" id="KW-1185">Reference proteome</keyword>
<comment type="subcellular location">
    <subcellularLocation>
        <location evidence="12 13">Cytoplasm</location>
    </subcellularLocation>
</comment>
<feature type="domain" description="Mur ligase central" evidence="16">
    <location>
        <begin position="110"/>
        <end position="308"/>
    </location>
</feature>
<dbReference type="InterPro" id="IPR004101">
    <property type="entry name" value="Mur_ligase_C"/>
</dbReference>
<evidence type="ECO:0000256" key="5">
    <source>
        <dbReference type="ARBA" id="ARBA00022618"/>
    </source>
</evidence>
<comment type="catalytic activity">
    <reaction evidence="12">
        <text>UDP-N-acetyl-alpha-D-muramoyl-L-alanyl-D-glutamate + meso-2,6-diaminopimelate + ATP = UDP-N-acetyl-alpha-D-muramoyl-L-alanyl-gamma-D-glutamyl-meso-2,6-diaminopimelate + ADP + phosphate + H(+)</text>
        <dbReference type="Rhea" id="RHEA:23676"/>
        <dbReference type="ChEBI" id="CHEBI:15378"/>
        <dbReference type="ChEBI" id="CHEBI:30616"/>
        <dbReference type="ChEBI" id="CHEBI:43474"/>
        <dbReference type="ChEBI" id="CHEBI:57791"/>
        <dbReference type="ChEBI" id="CHEBI:83900"/>
        <dbReference type="ChEBI" id="CHEBI:83905"/>
        <dbReference type="ChEBI" id="CHEBI:456216"/>
        <dbReference type="EC" id="6.3.2.13"/>
    </reaction>
</comment>
<protein>
    <recommendedName>
        <fullName evidence="12">UDP-N-acetylmuramoyl-L-alanyl-D-glutamate--2,6-diaminopimelate ligase</fullName>
        <ecNumber evidence="12">6.3.2.13</ecNumber>
    </recommendedName>
    <alternativeName>
        <fullName evidence="12">Meso-A2pm-adding enzyme</fullName>
    </alternativeName>
    <alternativeName>
        <fullName evidence="12">Meso-diaminopimelate-adding enzyme</fullName>
    </alternativeName>
    <alternativeName>
        <fullName evidence="12">UDP-MurNAc-L-Ala-D-Glu:meso-diaminopimelate ligase</fullName>
    </alternativeName>
    <alternativeName>
        <fullName evidence="12">UDP-MurNAc-tripeptide synthetase</fullName>
    </alternativeName>
    <alternativeName>
        <fullName evidence="12">UDP-N-acetylmuramyl-tripeptide synthetase</fullName>
    </alternativeName>
</protein>
<evidence type="ECO:0000259" key="16">
    <source>
        <dbReference type="Pfam" id="PF08245"/>
    </source>
</evidence>
<dbReference type="NCBIfam" id="NF001124">
    <property type="entry name" value="PRK00139.1-2"/>
    <property type="match status" value="1"/>
</dbReference>
<name>A0ABS5PQU7_9FIRM</name>
<comment type="function">
    <text evidence="12">Catalyzes the addition of meso-diaminopimelic acid to the nucleotide precursor UDP-N-acetylmuramoyl-L-alanyl-D-glutamate (UMAG) in the biosynthesis of bacterial cell-wall peptidoglycan.</text>
</comment>
<dbReference type="EC" id="6.3.2.13" evidence="12"/>
<comment type="pathway">
    <text evidence="1 12 13">Cell wall biogenesis; peptidoglycan biosynthesis.</text>
</comment>
<evidence type="ECO:0000256" key="7">
    <source>
        <dbReference type="ARBA" id="ARBA00022840"/>
    </source>
</evidence>
<feature type="binding site" evidence="12">
    <location>
        <begin position="154"/>
        <end position="155"/>
    </location>
    <ligand>
        <name>UDP-N-acetyl-alpha-D-muramoyl-L-alanyl-D-glutamate</name>
        <dbReference type="ChEBI" id="CHEBI:83900"/>
    </ligand>
</feature>
<dbReference type="InterPro" id="IPR036615">
    <property type="entry name" value="Mur_ligase_C_dom_sf"/>
</dbReference>
<keyword evidence="12" id="KW-0460">Magnesium</keyword>
<reference evidence="17 18" key="1">
    <citation type="submission" date="2021-05" db="EMBL/GenBank/DDBJ databases">
        <title>Fusibacter ferrireducens sp. nov., an anaerobic, sulfur- and Fe-reducing bacterium isolated from the mangrove sediment.</title>
        <authorList>
            <person name="Qiu D."/>
        </authorList>
    </citation>
    <scope>NUCLEOTIDE SEQUENCE [LARGE SCALE GENOMIC DNA]</scope>
    <source>
        <strain evidence="17 18">DSM 12116</strain>
    </source>
</reference>
<dbReference type="InterPro" id="IPR018109">
    <property type="entry name" value="Folylpolyglutamate_synth_CS"/>
</dbReference>
<sequence length="488" mass="53852">MKLNDLMSNISYHHIDGDGDCIINAMTHDSRKVEKGGAFIAIKGYTVDGHDYIEQAIEGGAGVVFYNAAIEVPLTSGVTYVALENTEQQLPDIASKFYQNPSERMTMIGVTGTNGKTSIALMLESMLKALKERTAVIGTIENHILDAVYPTQNTTPDALTLNAFLAKAADAEVSQCLMEVSSHALKLDRVRHVQYDYAIFTNLTEDHLDFHPDFEDYFNTKSLLFQRAQKGVMINLEDSYGRRLVDEGRFSVPLLTYGLHDDADIYAEDVVYSARGTSCRIVTPKGVIDSFIAIPGDIYVLNTLACVSTLYAMGCELDAIELAITAIKPVRGRLETIEVPKEHTVIVDFAHTPDALENVLNVVRKFTDGKMITVFGCGGDRDRKKRPIMGEIAYRLSDTIVVTSDNPRTEVPEAIINDIMAGIPGTLAEGKIMHRIVDRRKAIAKALAIACPGDTVVIAGKGHETYQIIGRVRHHFDDAEEVRKYYDA</sequence>
<keyword evidence="11 12" id="KW-0961">Cell wall biogenesis/degradation</keyword>
<feature type="binding site" evidence="12">
    <location>
        <position position="189"/>
    </location>
    <ligand>
        <name>UDP-N-acetyl-alpha-D-muramoyl-L-alanyl-D-glutamate</name>
        <dbReference type="ChEBI" id="CHEBI:83900"/>
    </ligand>
</feature>
<dbReference type="InterPro" id="IPR036565">
    <property type="entry name" value="Mur-like_cat_sf"/>
</dbReference>
<evidence type="ECO:0000313" key="18">
    <source>
        <dbReference type="Proteomes" id="UP000746471"/>
    </source>
</evidence>
<feature type="binding site" evidence="12">
    <location>
        <position position="381"/>
    </location>
    <ligand>
        <name>meso-2,6-diaminopimelate</name>
        <dbReference type="ChEBI" id="CHEBI:57791"/>
    </ligand>
</feature>
<keyword evidence="9 12" id="KW-0573">Peptidoglycan synthesis</keyword>
<comment type="similarity">
    <text evidence="2 12">Belongs to the MurCDEF family. MurE subfamily.</text>
</comment>
<keyword evidence="5 12" id="KW-0132">Cell division</keyword>
<dbReference type="RefSeq" id="WP_213237397.1">
    <property type="nucleotide sequence ID" value="NZ_JAHBCL010000021.1"/>
</dbReference>
<keyword evidence="6 12" id="KW-0547">Nucleotide-binding</keyword>
<dbReference type="PANTHER" id="PTHR23135">
    <property type="entry name" value="MUR LIGASE FAMILY MEMBER"/>
    <property type="match status" value="1"/>
</dbReference>
<dbReference type="Gene3D" id="3.40.1390.10">
    <property type="entry name" value="MurE/MurF, N-terminal domain"/>
    <property type="match status" value="1"/>
</dbReference>
<evidence type="ECO:0000256" key="10">
    <source>
        <dbReference type="ARBA" id="ARBA00023306"/>
    </source>
</evidence>
<dbReference type="SUPFAM" id="SSF53623">
    <property type="entry name" value="MurD-like peptide ligases, catalytic domain"/>
    <property type="match status" value="1"/>
</dbReference>
<evidence type="ECO:0000256" key="3">
    <source>
        <dbReference type="ARBA" id="ARBA00022490"/>
    </source>
</evidence>
<dbReference type="NCBIfam" id="NF001126">
    <property type="entry name" value="PRK00139.1-4"/>
    <property type="match status" value="1"/>
</dbReference>
<feature type="binding site" evidence="12">
    <location>
        <position position="464"/>
    </location>
    <ligand>
        <name>meso-2,6-diaminopimelate</name>
        <dbReference type="ChEBI" id="CHEBI:57791"/>
    </ligand>
</feature>
<keyword evidence="7 12" id="KW-0067">ATP-binding</keyword>
<evidence type="ECO:0000256" key="2">
    <source>
        <dbReference type="ARBA" id="ARBA00005898"/>
    </source>
</evidence>
<evidence type="ECO:0000256" key="6">
    <source>
        <dbReference type="ARBA" id="ARBA00022741"/>
    </source>
</evidence>
<dbReference type="Gene3D" id="3.90.190.20">
    <property type="entry name" value="Mur ligase, C-terminal domain"/>
    <property type="match status" value="1"/>
</dbReference>
<dbReference type="PANTHER" id="PTHR23135:SF4">
    <property type="entry name" value="UDP-N-ACETYLMURAMOYL-L-ALANYL-D-GLUTAMATE--2,6-DIAMINOPIMELATE LIGASE MURE HOMOLOG, CHLOROPLASTIC"/>
    <property type="match status" value="1"/>
</dbReference>
<feature type="binding site" evidence="12">
    <location>
        <position position="181"/>
    </location>
    <ligand>
        <name>UDP-N-acetyl-alpha-D-muramoyl-L-alanyl-D-glutamate</name>
        <dbReference type="ChEBI" id="CHEBI:83900"/>
    </ligand>
</feature>
<feature type="short sequence motif" description="Meso-diaminopimelate recognition motif" evidence="12">
    <location>
        <begin position="405"/>
        <end position="408"/>
    </location>
</feature>
<accession>A0ABS5PQU7</accession>
<feature type="binding site" evidence="12">
    <location>
        <begin position="405"/>
        <end position="408"/>
    </location>
    <ligand>
        <name>meso-2,6-diaminopimelate</name>
        <dbReference type="ChEBI" id="CHEBI:57791"/>
    </ligand>
</feature>
<dbReference type="InterPro" id="IPR013221">
    <property type="entry name" value="Mur_ligase_cen"/>
</dbReference>
<dbReference type="GO" id="GO:0008765">
    <property type="term" value="F:UDP-N-acetylmuramoylalanyl-D-glutamate-2,6-diaminopimelate ligase activity"/>
    <property type="evidence" value="ECO:0007669"/>
    <property type="project" value="UniProtKB-EC"/>
</dbReference>
<comment type="caution">
    <text evidence="12">Lacks conserved residue(s) required for the propagation of feature annotation.</text>
</comment>
<feature type="binding site" evidence="12">
    <location>
        <begin position="112"/>
        <end position="118"/>
    </location>
    <ligand>
        <name>ATP</name>
        <dbReference type="ChEBI" id="CHEBI:30616"/>
    </ligand>
</feature>
<evidence type="ECO:0000256" key="13">
    <source>
        <dbReference type="RuleBase" id="RU004135"/>
    </source>
</evidence>
<evidence type="ECO:0000256" key="8">
    <source>
        <dbReference type="ARBA" id="ARBA00022960"/>
    </source>
</evidence>
<comment type="cofactor">
    <cofactor evidence="12">
        <name>Mg(2+)</name>
        <dbReference type="ChEBI" id="CHEBI:18420"/>
    </cofactor>
</comment>
<dbReference type="InterPro" id="IPR035911">
    <property type="entry name" value="MurE/MurF_N"/>
</dbReference>
<evidence type="ECO:0000256" key="12">
    <source>
        <dbReference type="HAMAP-Rule" id="MF_00208"/>
    </source>
</evidence>
<evidence type="ECO:0000259" key="14">
    <source>
        <dbReference type="Pfam" id="PF01225"/>
    </source>
</evidence>
<dbReference type="Gene3D" id="3.40.1190.10">
    <property type="entry name" value="Mur-like, catalytic domain"/>
    <property type="match status" value="1"/>
</dbReference>
<dbReference type="SUPFAM" id="SSF63418">
    <property type="entry name" value="MurE/MurF N-terminal domain"/>
    <property type="match status" value="1"/>
</dbReference>
<dbReference type="SUPFAM" id="SSF53244">
    <property type="entry name" value="MurD-like peptide ligases, peptide-binding domain"/>
    <property type="match status" value="1"/>
</dbReference>
<dbReference type="Pfam" id="PF01225">
    <property type="entry name" value="Mur_ligase"/>
    <property type="match status" value="1"/>
</dbReference>
<dbReference type="HAMAP" id="MF_00208">
    <property type="entry name" value="MurE"/>
    <property type="match status" value="1"/>
</dbReference>
<keyword evidence="10 12" id="KW-0131">Cell cycle</keyword>
<dbReference type="EMBL" id="JAHBCL010000021">
    <property type="protein sequence ID" value="MBS7527535.1"/>
    <property type="molecule type" value="Genomic_DNA"/>
</dbReference>
<evidence type="ECO:0000313" key="17">
    <source>
        <dbReference type="EMBL" id="MBS7527535.1"/>
    </source>
</evidence>
<feature type="modified residue" description="N6-carboxylysine" evidence="12">
    <location>
        <position position="221"/>
    </location>
</feature>
<feature type="binding site" evidence="12">
    <location>
        <position position="153"/>
    </location>
    <ligand>
        <name>UDP-N-acetyl-alpha-D-muramoyl-L-alanyl-D-glutamate</name>
        <dbReference type="ChEBI" id="CHEBI:83900"/>
    </ligand>
</feature>
<comment type="PTM">
    <text evidence="12">Carboxylation is probably crucial for Mg(2+) binding and, consequently, for the gamma-phosphate positioning of ATP.</text>
</comment>
<keyword evidence="8 12" id="KW-0133">Cell shape</keyword>
<feature type="binding site" evidence="12">
    <location>
        <position position="30"/>
    </location>
    <ligand>
        <name>UDP-N-acetyl-alpha-D-muramoyl-L-alanyl-D-glutamate</name>
        <dbReference type="ChEBI" id="CHEBI:83900"/>
    </ligand>
</feature>
<dbReference type="Pfam" id="PF08245">
    <property type="entry name" value="Mur_ligase_M"/>
    <property type="match status" value="1"/>
</dbReference>
<dbReference type="NCBIfam" id="TIGR01085">
    <property type="entry name" value="murE"/>
    <property type="match status" value="1"/>
</dbReference>
<gene>
    <name evidence="12" type="primary">murE</name>
    <name evidence="17" type="ORF">KHM83_12695</name>
</gene>
<feature type="domain" description="Mur ligase C-terminal" evidence="15">
    <location>
        <begin position="332"/>
        <end position="462"/>
    </location>
</feature>
<dbReference type="PROSITE" id="PS01011">
    <property type="entry name" value="FOLYLPOLYGLU_SYNT_1"/>
    <property type="match status" value="1"/>
</dbReference>
<feature type="binding site" evidence="12">
    <location>
        <position position="460"/>
    </location>
    <ligand>
        <name>meso-2,6-diaminopimelate</name>
        <dbReference type="ChEBI" id="CHEBI:57791"/>
    </ligand>
</feature>
<feature type="domain" description="Mur ligase N-terminal catalytic" evidence="14">
    <location>
        <begin position="23"/>
        <end position="93"/>
    </location>
</feature>
<dbReference type="Proteomes" id="UP000746471">
    <property type="component" value="Unassembled WGS sequence"/>
</dbReference>
<comment type="caution">
    <text evidence="17">The sequence shown here is derived from an EMBL/GenBank/DDBJ whole genome shotgun (WGS) entry which is preliminary data.</text>
</comment>
<evidence type="ECO:0000256" key="1">
    <source>
        <dbReference type="ARBA" id="ARBA00004752"/>
    </source>
</evidence>